<reference evidence="6 7" key="1">
    <citation type="journal article" date="2023" name="Microb. Genom.">
        <title>Mesoterricola silvestris gen. nov., sp. nov., Mesoterricola sediminis sp. nov., Geothrix oryzae sp. nov., Geothrix edaphica sp. nov., Geothrix rubra sp. nov., and Geothrix limicola sp. nov., six novel members of Acidobacteriota isolated from soils.</title>
        <authorList>
            <person name="Weisberg A.J."/>
            <person name="Pearce E."/>
            <person name="Kramer C.G."/>
            <person name="Chang J.H."/>
            <person name="Clarke C.R."/>
        </authorList>
    </citation>
    <scope>NUCLEOTIDE SEQUENCE [LARGE SCALE GENOMIC DNA]</scope>
    <source>
        <strain evidence="6 7">NRRL_B-2795</strain>
    </source>
</reference>
<dbReference type="Pfam" id="PF12840">
    <property type="entry name" value="HTH_20"/>
    <property type="match status" value="1"/>
</dbReference>
<dbReference type="EMBL" id="JARAVY010000016">
    <property type="protein sequence ID" value="MDX2913729.1"/>
    <property type="molecule type" value="Genomic_DNA"/>
</dbReference>
<dbReference type="InterPro" id="IPR011991">
    <property type="entry name" value="ArsR-like_HTH"/>
</dbReference>
<dbReference type="PROSITE" id="PS50987">
    <property type="entry name" value="HTH_ARSR_2"/>
    <property type="match status" value="1"/>
</dbReference>
<evidence type="ECO:0000256" key="1">
    <source>
        <dbReference type="ARBA" id="ARBA00023015"/>
    </source>
</evidence>
<dbReference type="InterPro" id="IPR036388">
    <property type="entry name" value="WH-like_DNA-bd_sf"/>
</dbReference>
<dbReference type="InterPro" id="IPR001845">
    <property type="entry name" value="HTH_ArsR_DNA-bd_dom"/>
</dbReference>
<evidence type="ECO:0000256" key="2">
    <source>
        <dbReference type="ARBA" id="ARBA00023125"/>
    </source>
</evidence>
<protein>
    <submittedName>
        <fullName evidence="6">DUF5937 family protein</fullName>
    </submittedName>
</protein>
<keyword evidence="7" id="KW-1185">Reference proteome</keyword>
<dbReference type="PANTHER" id="PTHR33154:SF33">
    <property type="entry name" value="TRANSCRIPTIONAL REPRESSOR SDPR"/>
    <property type="match status" value="1"/>
</dbReference>
<comment type="caution">
    <text evidence="6">The sequence shown here is derived from an EMBL/GenBank/DDBJ whole genome shotgun (WGS) entry which is preliminary data.</text>
</comment>
<proteinExistence type="predicted"/>
<dbReference type="PANTHER" id="PTHR33154">
    <property type="entry name" value="TRANSCRIPTIONAL REGULATOR, ARSR FAMILY"/>
    <property type="match status" value="1"/>
</dbReference>
<evidence type="ECO:0000313" key="6">
    <source>
        <dbReference type="EMBL" id="MDX2913729.1"/>
    </source>
</evidence>
<dbReference type="NCBIfam" id="NF033788">
    <property type="entry name" value="HTH_metalloreg"/>
    <property type="match status" value="1"/>
</dbReference>
<dbReference type="InterPro" id="IPR012318">
    <property type="entry name" value="HTH_CRP"/>
</dbReference>
<keyword evidence="1" id="KW-0805">Transcription regulation</keyword>
<dbReference type="CDD" id="cd00090">
    <property type="entry name" value="HTH_ARSR"/>
    <property type="match status" value="1"/>
</dbReference>
<dbReference type="SMART" id="SM00419">
    <property type="entry name" value="HTH_CRP"/>
    <property type="match status" value="1"/>
</dbReference>
<keyword evidence="3" id="KW-0804">Transcription</keyword>
<name>A0ABU4LDC1_9ACTN</name>
<dbReference type="InterPro" id="IPR051081">
    <property type="entry name" value="HTH_MetalResp_TranReg"/>
</dbReference>
<feature type="compositionally biased region" description="Low complexity" evidence="4">
    <location>
        <begin position="71"/>
        <end position="87"/>
    </location>
</feature>
<accession>A0ABU4LDC1</accession>
<dbReference type="InterPro" id="IPR036390">
    <property type="entry name" value="WH_DNA-bd_sf"/>
</dbReference>
<organism evidence="6 7">
    <name type="scientific">Streptomyces griseiscabiei</name>
    <dbReference type="NCBI Taxonomy" id="2993540"/>
    <lineage>
        <taxon>Bacteria</taxon>
        <taxon>Bacillati</taxon>
        <taxon>Actinomycetota</taxon>
        <taxon>Actinomycetes</taxon>
        <taxon>Kitasatosporales</taxon>
        <taxon>Streptomycetaceae</taxon>
        <taxon>Streptomyces</taxon>
    </lineage>
</organism>
<evidence type="ECO:0000256" key="4">
    <source>
        <dbReference type="SAM" id="MobiDB-lite"/>
    </source>
</evidence>
<sequence>MVVAVAVTIGGPGGLEVSMSVVLSLAGAPPSRVAVGSSPLAELTAALHAYTEAEHHPRAIHWARGLETHGTAPDPDAAPALTPTSTPAPTPSVSALDAALRRRVREWAPLWSSYRARYLLPLGAVGDRSLAAELEDIARLPLPLFAELTAYAIRGGNSGMPLDRVLERQAQREGLLEAAERRSTARSELARRLLHAPESLRTDLLDLLGRAALALEPDLTRAARGISGQLPGLRRAVEHDGPGRALAALDPAAVYRDEPPRVVFDKFHHGIVNVATTPVLVVPSVFGGPHLLVKHEPGFAAVVQYPLLPESDDQPGYATVHRRLEVLRDPGRQRIARAIAREPLTPSELATRSGMSLPQVSRHLARLREAGLVTVERDGRRAYYQLHLERVRRLGDDLLTALFH</sequence>
<dbReference type="Proteomes" id="UP001271723">
    <property type="component" value="Unassembled WGS sequence"/>
</dbReference>
<dbReference type="InterPro" id="IPR045981">
    <property type="entry name" value="DUF5937"/>
</dbReference>
<evidence type="ECO:0000259" key="5">
    <source>
        <dbReference type="PROSITE" id="PS50987"/>
    </source>
</evidence>
<dbReference type="SMART" id="SM00418">
    <property type="entry name" value="HTH_ARSR"/>
    <property type="match status" value="1"/>
</dbReference>
<dbReference type="Gene3D" id="1.10.10.10">
    <property type="entry name" value="Winged helix-like DNA-binding domain superfamily/Winged helix DNA-binding domain"/>
    <property type="match status" value="1"/>
</dbReference>
<dbReference type="PRINTS" id="PR00778">
    <property type="entry name" value="HTHARSR"/>
</dbReference>
<evidence type="ECO:0000256" key="3">
    <source>
        <dbReference type="ARBA" id="ARBA00023163"/>
    </source>
</evidence>
<dbReference type="SUPFAM" id="SSF46785">
    <property type="entry name" value="Winged helix' DNA-binding domain"/>
    <property type="match status" value="1"/>
</dbReference>
<feature type="domain" description="HTH arsR-type" evidence="5">
    <location>
        <begin position="312"/>
        <end position="404"/>
    </location>
</feature>
<feature type="region of interest" description="Disordered" evidence="4">
    <location>
        <begin position="67"/>
        <end position="94"/>
    </location>
</feature>
<keyword evidence="2" id="KW-0238">DNA-binding</keyword>
<gene>
    <name evidence="6" type="ORF">PV517_34315</name>
</gene>
<evidence type="ECO:0000313" key="7">
    <source>
        <dbReference type="Proteomes" id="UP001271723"/>
    </source>
</evidence>
<dbReference type="Pfam" id="PF19361">
    <property type="entry name" value="DUF5937"/>
    <property type="match status" value="2"/>
</dbReference>